<dbReference type="Gene3D" id="2.40.50.140">
    <property type="entry name" value="Nucleic acid-binding proteins"/>
    <property type="match status" value="1"/>
</dbReference>
<reference evidence="2" key="1">
    <citation type="journal article" date="2019" name="Sci. Rep.">
        <title>Draft genome of Tanacetum cinerariifolium, the natural source of mosquito coil.</title>
        <authorList>
            <person name="Yamashiro T."/>
            <person name="Shiraishi A."/>
            <person name="Satake H."/>
            <person name="Nakayama K."/>
        </authorList>
    </citation>
    <scope>NUCLEOTIDE SEQUENCE</scope>
</reference>
<dbReference type="EMBL" id="BKCJ010103063">
    <property type="protein sequence ID" value="GEX34733.1"/>
    <property type="molecule type" value="Genomic_DNA"/>
</dbReference>
<feature type="domain" description="Replication protein A 70 kDa DNA-binding subunit B/D first OB fold" evidence="1">
    <location>
        <begin position="8"/>
        <end position="73"/>
    </location>
</feature>
<accession>A0A699H499</accession>
<dbReference type="Pfam" id="PF02721">
    <property type="entry name" value="DUF223"/>
    <property type="match status" value="1"/>
</dbReference>
<evidence type="ECO:0000313" key="2">
    <source>
        <dbReference type="EMBL" id="GEX34733.1"/>
    </source>
</evidence>
<comment type="caution">
    <text evidence="2">The sequence shown here is derived from an EMBL/GenBank/DDBJ whole genome shotgun (WGS) entry which is preliminary data.</text>
</comment>
<dbReference type="InterPro" id="IPR003871">
    <property type="entry name" value="RFA1B/D_OB_1st"/>
</dbReference>
<proteinExistence type="predicted"/>
<organism evidence="2">
    <name type="scientific">Tanacetum cinerariifolium</name>
    <name type="common">Dalmatian daisy</name>
    <name type="synonym">Chrysanthemum cinerariifolium</name>
    <dbReference type="NCBI Taxonomy" id="118510"/>
    <lineage>
        <taxon>Eukaryota</taxon>
        <taxon>Viridiplantae</taxon>
        <taxon>Streptophyta</taxon>
        <taxon>Embryophyta</taxon>
        <taxon>Tracheophyta</taxon>
        <taxon>Spermatophyta</taxon>
        <taxon>Magnoliopsida</taxon>
        <taxon>eudicotyledons</taxon>
        <taxon>Gunneridae</taxon>
        <taxon>Pentapetalae</taxon>
        <taxon>asterids</taxon>
        <taxon>campanulids</taxon>
        <taxon>Asterales</taxon>
        <taxon>Asteraceae</taxon>
        <taxon>Asteroideae</taxon>
        <taxon>Anthemideae</taxon>
        <taxon>Anthemidinae</taxon>
        <taxon>Tanacetum</taxon>
    </lineage>
</organism>
<dbReference type="AlphaFoldDB" id="A0A699H499"/>
<feature type="non-terminal residue" evidence="2">
    <location>
        <position position="106"/>
    </location>
</feature>
<protein>
    <recommendedName>
        <fullName evidence="1">Replication protein A 70 kDa DNA-binding subunit B/D first OB fold domain-containing protein</fullName>
    </recommendedName>
</protein>
<name>A0A699H499_TANCI</name>
<dbReference type="InterPro" id="IPR012340">
    <property type="entry name" value="NA-bd_OB-fold"/>
</dbReference>
<sequence length="106" mass="12469">MDTFVSGYISDLSPVKDNIKLRVCILCAWLQPLYNSQQVKNMEMIVMDEHNTKMHATVQMDKLKQFQHHLKEEVDSCTDFNGSVYGFFWRPFKSITDLEKEEDGQF</sequence>
<gene>
    <name evidence="2" type="ORF">Tci_306708</name>
</gene>
<evidence type="ECO:0000259" key="1">
    <source>
        <dbReference type="Pfam" id="PF02721"/>
    </source>
</evidence>